<organism evidence="2 3">
    <name type="scientific">Paenibacillus hunanensis</name>
    <dbReference type="NCBI Taxonomy" id="539262"/>
    <lineage>
        <taxon>Bacteria</taxon>
        <taxon>Bacillati</taxon>
        <taxon>Bacillota</taxon>
        <taxon>Bacilli</taxon>
        <taxon>Bacillales</taxon>
        <taxon>Paenibacillaceae</taxon>
        <taxon>Paenibacillus</taxon>
    </lineage>
</organism>
<dbReference type="EMBL" id="JAVDQH010000008">
    <property type="protein sequence ID" value="MDR6244497.1"/>
    <property type="molecule type" value="Genomic_DNA"/>
</dbReference>
<dbReference type="Gene3D" id="3.30.457.10">
    <property type="entry name" value="Copper amine oxidase-like, N-terminal domain"/>
    <property type="match status" value="1"/>
</dbReference>
<evidence type="ECO:0000259" key="1">
    <source>
        <dbReference type="Pfam" id="PF07833"/>
    </source>
</evidence>
<accession>A0ABU1J1L6</accession>
<dbReference type="InterPro" id="IPR012854">
    <property type="entry name" value="Cu_amine_oxidase-like_N"/>
</dbReference>
<dbReference type="Proteomes" id="UP001185028">
    <property type="component" value="Unassembled WGS sequence"/>
</dbReference>
<feature type="domain" description="Copper amine oxidase-like N-terminal" evidence="1">
    <location>
        <begin position="47"/>
        <end position="136"/>
    </location>
</feature>
<dbReference type="Pfam" id="PF07833">
    <property type="entry name" value="Cu_amine_oxidN1"/>
    <property type="match status" value="1"/>
</dbReference>
<name>A0ABU1J1L6_9BACL</name>
<sequence>MKKIKWFWFIPVLAIMIGLLPAVSVKAAATLTIVTPDGQKLDGGAIIIQKNQLMIPLRQLAQATHSQLQVASNGTISVAPWPGEVYTLKLGQRDYTFNQARQGIYQLRTPIQKINGQVYIPAAFIRELDYTYTYSKGILTIQMPLSMYNRQILNKGDLATVRKFITTSDLFFWLPGVHSLQQPLKVKPDGERLDRQFLFPEGEALRFYYIYGDTISLIEFKDDFPVITWQAHGLSADRPQEGFSILNDLLTFQLKDKWGDIPLKYHNFTYYLRGGWGDSYLQESGIIQADNIYHQTGRIYNVGGTVTNQSGTISYVSPGEQRTDTR</sequence>
<keyword evidence="3" id="KW-1185">Reference proteome</keyword>
<evidence type="ECO:0000313" key="2">
    <source>
        <dbReference type="EMBL" id="MDR6244497.1"/>
    </source>
</evidence>
<dbReference type="RefSeq" id="WP_188773893.1">
    <property type="nucleotide sequence ID" value="NZ_BMMB01000001.1"/>
</dbReference>
<protein>
    <recommendedName>
        <fullName evidence="1">Copper amine oxidase-like N-terminal domain-containing protein</fullName>
    </recommendedName>
</protein>
<evidence type="ECO:0000313" key="3">
    <source>
        <dbReference type="Proteomes" id="UP001185028"/>
    </source>
</evidence>
<proteinExistence type="predicted"/>
<comment type="caution">
    <text evidence="2">The sequence shown here is derived from an EMBL/GenBank/DDBJ whole genome shotgun (WGS) entry which is preliminary data.</text>
</comment>
<dbReference type="InterPro" id="IPR036582">
    <property type="entry name" value="Mao_N_sf"/>
</dbReference>
<gene>
    <name evidence="2" type="ORF">JOC58_002390</name>
</gene>
<reference evidence="2 3" key="1">
    <citation type="submission" date="2023-07" db="EMBL/GenBank/DDBJ databases">
        <title>Genomic Encyclopedia of Type Strains, Phase IV (KMG-IV): sequencing the most valuable type-strain genomes for metagenomic binning, comparative biology and taxonomic classification.</title>
        <authorList>
            <person name="Goeker M."/>
        </authorList>
    </citation>
    <scope>NUCLEOTIDE SEQUENCE [LARGE SCALE GENOMIC DNA]</scope>
    <source>
        <strain evidence="2 3">DSM 22170</strain>
    </source>
</reference>